<sequence length="116" mass="12309">MDVKGFSSSSTGFLCTPSATGEHAPCCVVTGVTILGVTIAWLEIGAVDDDWQSMELEFTGPMKLNEIDSFLTRFADFSSVDIAKNQTAPLHGILTITVRLTELEVIDLSAPSAGSL</sequence>
<name>A0A9Q2FPB7_GLUJA</name>
<evidence type="ECO:0000313" key="1">
    <source>
        <dbReference type="EMBL" id="MBF0871901.1"/>
    </source>
</evidence>
<reference evidence="1" key="2">
    <citation type="submission" date="2020-11" db="EMBL/GenBank/DDBJ databases">
        <title>Description of novel Gluconobacter species.</title>
        <authorList>
            <person name="Cleenwerck I."/>
            <person name="Cnockaert M."/>
            <person name="Borremans W."/>
            <person name="Wieme A.D."/>
            <person name="De Vuyst L."/>
            <person name="Vandamme P."/>
        </authorList>
    </citation>
    <scope>NUCLEOTIDE SEQUENCE</scope>
    <source>
        <strain evidence="1">R71697</strain>
    </source>
</reference>
<protein>
    <submittedName>
        <fullName evidence="1">Uncharacterized protein</fullName>
    </submittedName>
</protein>
<dbReference type="AlphaFoldDB" id="A0A9Q2FPB7"/>
<proteinExistence type="predicted"/>
<accession>A0A9Q2FPB7</accession>
<organism evidence="1 2">
    <name type="scientific">Gluconobacter japonicus</name>
    <dbReference type="NCBI Taxonomy" id="376620"/>
    <lineage>
        <taxon>Bacteria</taxon>
        <taxon>Pseudomonadati</taxon>
        <taxon>Pseudomonadota</taxon>
        <taxon>Alphaproteobacteria</taxon>
        <taxon>Acetobacterales</taxon>
        <taxon>Acetobacteraceae</taxon>
        <taxon>Gluconobacter</taxon>
    </lineage>
</organism>
<evidence type="ECO:0000313" key="2">
    <source>
        <dbReference type="Proteomes" id="UP000661006"/>
    </source>
</evidence>
<reference evidence="1" key="1">
    <citation type="submission" date="2020-04" db="EMBL/GenBank/DDBJ databases">
        <authorList>
            <person name="Sombolestani A."/>
        </authorList>
    </citation>
    <scope>NUCLEOTIDE SEQUENCE</scope>
    <source>
        <strain evidence="1">R71697</strain>
    </source>
</reference>
<dbReference type="GeneID" id="81475766"/>
<gene>
    <name evidence="1" type="ORF">HKD32_13780</name>
</gene>
<dbReference type="Proteomes" id="UP000661006">
    <property type="component" value="Unassembled WGS sequence"/>
</dbReference>
<comment type="caution">
    <text evidence="1">The sequence shown here is derived from an EMBL/GenBank/DDBJ whole genome shotgun (WGS) entry which is preliminary data.</text>
</comment>
<dbReference type="EMBL" id="JABCQN010000009">
    <property type="protein sequence ID" value="MBF0871901.1"/>
    <property type="molecule type" value="Genomic_DNA"/>
</dbReference>
<dbReference type="RefSeq" id="WP_194258287.1">
    <property type="nucleotide sequence ID" value="NZ_JABCQN010000009.1"/>
</dbReference>